<dbReference type="PRINTS" id="PR00032">
    <property type="entry name" value="HTHARAC"/>
</dbReference>
<dbReference type="PROSITE" id="PS01124">
    <property type="entry name" value="HTH_ARAC_FAMILY_2"/>
    <property type="match status" value="1"/>
</dbReference>
<dbReference type="EMBL" id="PEIB01000011">
    <property type="protein sequence ID" value="RXJ73268.1"/>
    <property type="molecule type" value="Genomic_DNA"/>
</dbReference>
<name>A0A4V1LSY0_9GAMM</name>
<comment type="caution">
    <text evidence="5">The sequence shown here is derived from an EMBL/GenBank/DDBJ whole genome shotgun (WGS) entry which is preliminary data.</text>
</comment>
<evidence type="ECO:0000259" key="4">
    <source>
        <dbReference type="PROSITE" id="PS01124"/>
    </source>
</evidence>
<evidence type="ECO:0000256" key="2">
    <source>
        <dbReference type="ARBA" id="ARBA00023125"/>
    </source>
</evidence>
<dbReference type="SMART" id="SM00342">
    <property type="entry name" value="HTH_ARAC"/>
    <property type="match status" value="1"/>
</dbReference>
<dbReference type="SUPFAM" id="SSF46689">
    <property type="entry name" value="Homeodomain-like"/>
    <property type="match status" value="1"/>
</dbReference>
<dbReference type="PANTHER" id="PTHR47894:SF1">
    <property type="entry name" value="HTH-TYPE TRANSCRIPTIONAL REGULATOR VQSM"/>
    <property type="match status" value="1"/>
</dbReference>
<keyword evidence="2" id="KW-0238">DNA-binding</keyword>
<dbReference type="Gene3D" id="1.10.10.60">
    <property type="entry name" value="Homeodomain-like"/>
    <property type="match status" value="1"/>
</dbReference>
<dbReference type="InterPro" id="IPR018060">
    <property type="entry name" value="HTH_AraC"/>
</dbReference>
<dbReference type="InterPro" id="IPR032687">
    <property type="entry name" value="AraC-type_N"/>
</dbReference>
<dbReference type="PANTHER" id="PTHR47894">
    <property type="entry name" value="HTH-TYPE TRANSCRIPTIONAL REGULATOR GADX"/>
    <property type="match status" value="1"/>
</dbReference>
<dbReference type="GO" id="GO:0005829">
    <property type="term" value="C:cytosol"/>
    <property type="evidence" value="ECO:0007669"/>
    <property type="project" value="TreeGrafter"/>
</dbReference>
<sequence length="341" mass="39257">MLNLSATLPTTYLRLTVKQITDMGFDVSETLRRKGFDPDNLDDPSMRLTVKQYCQFIESMLALTNEPELGILVGRRLMFNAHGALGFAAINCENFLQLLNLAQKFISARTGQLLSIDYEHVGDFTHVNMYEYSPNEIPKRFTVETFAAAIKNVYTFVAPPDSNLHSVHFTFPKIYGSDLAERFFECPVYYGQASNYMVVRSDFLKKPLTTATYASYSEAVDLCSRELSGLGASESLPDKVRRFMRGKGYQLPSFAEVAEHFSMTTRSMHRKLKDDETSYKKLSEEIRHEYAAKMLRHNKLTIQEIAFNLGYSDVANFRRAFKRWENKSPMEYRESMLEDRN</sequence>
<dbReference type="RefSeq" id="WP_129122317.1">
    <property type="nucleotide sequence ID" value="NZ_PEIB01000011.1"/>
</dbReference>
<evidence type="ECO:0000256" key="3">
    <source>
        <dbReference type="ARBA" id="ARBA00023163"/>
    </source>
</evidence>
<dbReference type="GO" id="GO:0003700">
    <property type="term" value="F:DNA-binding transcription factor activity"/>
    <property type="evidence" value="ECO:0007669"/>
    <property type="project" value="InterPro"/>
</dbReference>
<proteinExistence type="predicted"/>
<accession>A0A4V1LSY0</accession>
<dbReference type="GO" id="GO:0000976">
    <property type="term" value="F:transcription cis-regulatory region binding"/>
    <property type="evidence" value="ECO:0007669"/>
    <property type="project" value="TreeGrafter"/>
</dbReference>
<dbReference type="OrthoDB" id="6396588at2"/>
<keyword evidence="6" id="KW-1185">Reference proteome</keyword>
<dbReference type="Pfam" id="PF12625">
    <property type="entry name" value="Arabinose_bd"/>
    <property type="match status" value="1"/>
</dbReference>
<evidence type="ECO:0000313" key="6">
    <source>
        <dbReference type="Proteomes" id="UP000290287"/>
    </source>
</evidence>
<feature type="domain" description="HTH araC/xylS-type" evidence="4">
    <location>
        <begin position="238"/>
        <end position="335"/>
    </location>
</feature>
<dbReference type="InterPro" id="IPR020449">
    <property type="entry name" value="Tscrpt_reg_AraC-type_HTH"/>
</dbReference>
<keyword evidence="3" id="KW-0804">Transcription</keyword>
<reference evidence="5 6" key="1">
    <citation type="submission" date="2017-10" db="EMBL/GenBank/DDBJ databases">
        <title>Nyctiphanis sp. nov., isolated from the stomach of the euphausiid Nyctiphanes simplex (Hansen, 1911) in the Gulf of California.</title>
        <authorList>
            <person name="Gomez-Gil B."/>
            <person name="Aguilar-Mendez M."/>
            <person name="Lopez-Cortes A."/>
            <person name="Gomez-Gutierrez J."/>
            <person name="Roque A."/>
            <person name="Lang E."/>
            <person name="Gonzalez-Castillo A."/>
        </authorList>
    </citation>
    <scope>NUCLEOTIDE SEQUENCE [LARGE SCALE GENOMIC DNA]</scope>
    <source>
        <strain evidence="5 6">CAIM 600</strain>
    </source>
</reference>
<protein>
    <recommendedName>
        <fullName evidence="4">HTH araC/xylS-type domain-containing protein</fullName>
    </recommendedName>
</protein>
<gene>
    <name evidence="5" type="ORF">CS022_11100</name>
</gene>
<evidence type="ECO:0000313" key="5">
    <source>
        <dbReference type="EMBL" id="RXJ73268.1"/>
    </source>
</evidence>
<dbReference type="InterPro" id="IPR009057">
    <property type="entry name" value="Homeodomain-like_sf"/>
</dbReference>
<organism evidence="5 6">
    <name type="scientific">Veronia nyctiphanis</name>
    <dbReference type="NCBI Taxonomy" id="1278244"/>
    <lineage>
        <taxon>Bacteria</taxon>
        <taxon>Pseudomonadati</taxon>
        <taxon>Pseudomonadota</taxon>
        <taxon>Gammaproteobacteria</taxon>
        <taxon>Vibrionales</taxon>
        <taxon>Vibrionaceae</taxon>
        <taxon>Veronia</taxon>
    </lineage>
</organism>
<dbReference type="Pfam" id="PF12833">
    <property type="entry name" value="HTH_18"/>
    <property type="match status" value="1"/>
</dbReference>
<evidence type="ECO:0000256" key="1">
    <source>
        <dbReference type="ARBA" id="ARBA00023015"/>
    </source>
</evidence>
<dbReference type="AlphaFoldDB" id="A0A4V1LSY0"/>
<keyword evidence="1" id="KW-0805">Transcription regulation</keyword>
<dbReference type="Proteomes" id="UP000290287">
    <property type="component" value="Unassembled WGS sequence"/>
</dbReference>